<keyword evidence="3" id="KW-1185">Reference proteome</keyword>
<dbReference type="AlphaFoldDB" id="A0A261FZX8"/>
<sequence length="171" mass="18770">MNDLNDLNPVSQLDLMMPLAAIALGCLAAAIALVVLVIVLSRPRRRRVTTDRRGVHMDGNALARWRSEVDDIVRRHDEGTLSREDAFVELAEVARRFASVALGADVSASTLAELSLLPRTSGNQHSLDLLKQTIGALYPPEFADATLNPHANSVDVRQAAAWVSNLIERWR</sequence>
<feature type="transmembrane region" description="Helical" evidence="1">
    <location>
        <begin position="20"/>
        <end position="40"/>
    </location>
</feature>
<name>A0A261FZX8_9BIFI</name>
<evidence type="ECO:0000313" key="3">
    <source>
        <dbReference type="Proteomes" id="UP000216074"/>
    </source>
</evidence>
<keyword evidence="1" id="KW-0812">Transmembrane</keyword>
<gene>
    <name evidence="2" type="ORF">BHAP_1006</name>
</gene>
<dbReference type="RefSeq" id="WP_244569307.1">
    <property type="nucleotide sequence ID" value="NZ_MWWY01000021.1"/>
</dbReference>
<organism evidence="2 3">
    <name type="scientific">Bifidobacterium hapali</name>
    <dbReference type="NCBI Taxonomy" id="1630172"/>
    <lineage>
        <taxon>Bacteria</taxon>
        <taxon>Bacillati</taxon>
        <taxon>Actinomycetota</taxon>
        <taxon>Actinomycetes</taxon>
        <taxon>Bifidobacteriales</taxon>
        <taxon>Bifidobacteriaceae</taxon>
        <taxon>Bifidobacterium</taxon>
    </lineage>
</organism>
<reference evidence="2 3" key="1">
    <citation type="journal article" date="2017" name="BMC Genomics">
        <title>Comparative genomic and phylogenomic analyses of the Bifidobacteriaceae family.</title>
        <authorList>
            <person name="Lugli G.A."/>
            <person name="Milani C."/>
            <person name="Turroni F."/>
            <person name="Duranti S."/>
            <person name="Mancabelli L."/>
            <person name="Mangifesta M."/>
            <person name="Ferrario C."/>
            <person name="Modesto M."/>
            <person name="Mattarelli P."/>
            <person name="Jiri K."/>
            <person name="van Sinderen D."/>
            <person name="Ventura M."/>
        </authorList>
    </citation>
    <scope>NUCLEOTIDE SEQUENCE [LARGE SCALE GENOMIC DNA]</scope>
    <source>
        <strain evidence="2 3">DSM 100202</strain>
    </source>
</reference>
<dbReference type="EMBL" id="MWWY01000021">
    <property type="protein sequence ID" value="OZG64545.1"/>
    <property type="molecule type" value="Genomic_DNA"/>
</dbReference>
<keyword evidence="1" id="KW-0472">Membrane</keyword>
<dbReference type="Proteomes" id="UP000216074">
    <property type="component" value="Unassembled WGS sequence"/>
</dbReference>
<keyword evidence="1" id="KW-1133">Transmembrane helix</keyword>
<accession>A0A261FZX8</accession>
<evidence type="ECO:0000313" key="2">
    <source>
        <dbReference type="EMBL" id="OZG64545.1"/>
    </source>
</evidence>
<evidence type="ECO:0000256" key="1">
    <source>
        <dbReference type="SAM" id="Phobius"/>
    </source>
</evidence>
<protein>
    <submittedName>
        <fullName evidence="2">Uncharacterized protein</fullName>
    </submittedName>
</protein>
<proteinExistence type="predicted"/>
<comment type="caution">
    <text evidence="2">The sequence shown here is derived from an EMBL/GenBank/DDBJ whole genome shotgun (WGS) entry which is preliminary data.</text>
</comment>